<dbReference type="EMBL" id="CMVM020000057">
    <property type="status" value="NOT_ANNOTATED_CDS"/>
    <property type="molecule type" value="Genomic_DNA"/>
</dbReference>
<dbReference type="AlphaFoldDB" id="A0A8R1XTJ0"/>
<evidence type="ECO:0000313" key="2">
    <source>
        <dbReference type="Proteomes" id="UP000024404"/>
    </source>
</evidence>
<reference evidence="1" key="2">
    <citation type="submission" date="2022-06" db="UniProtKB">
        <authorList>
            <consortium name="EnsemblMetazoa"/>
        </authorList>
    </citation>
    <scope>IDENTIFICATION</scope>
</reference>
<name>A0A8R1XTJ0_ONCVO</name>
<sequence>MIYTTKQLLATYEMTPKTRAMMINDMIDAIII</sequence>
<proteinExistence type="predicted"/>
<dbReference type="Proteomes" id="UP000024404">
    <property type="component" value="Unassembled WGS sequence"/>
</dbReference>
<keyword evidence="2" id="KW-1185">Reference proteome</keyword>
<accession>A0A8R1XTJ0</accession>
<reference evidence="2" key="1">
    <citation type="submission" date="2013-10" db="EMBL/GenBank/DDBJ databases">
        <title>Genome sequencing of Onchocerca volvulus.</title>
        <authorList>
            <person name="Cotton J."/>
            <person name="Tsai J."/>
            <person name="Stanley E."/>
            <person name="Tracey A."/>
            <person name="Holroyd N."/>
            <person name="Lustigman S."/>
            <person name="Berriman M."/>
        </authorList>
    </citation>
    <scope>NUCLEOTIDE SEQUENCE</scope>
</reference>
<organism evidence="1 2">
    <name type="scientific">Onchocerca volvulus</name>
    <dbReference type="NCBI Taxonomy" id="6282"/>
    <lineage>
        <taxon>Eukaryota</taxon>
        <taxon>Metazoa</taxon>
        <taxon>Ecdysozoa</taxon>
        <taxon>Nematoda</taxon>
        <taxon>Chromadorea</taxon>
        <taxon>Rhabditida</taxon>
        <taxon>Spirurina</taxon>
        <taxon>Spiruromorpha</taxon>
        <taxon>Filarioidea</taxon>
        <taxon>Onchocercidae</taxon>
        <taxon>Onchocerca</taxon>
    </lineage>
</organism>
<protein>
    <submittedName>
        <fullName evidence="1">Uncharacterized protein</fullName>
    </submittedName>
</protein>
<evidence type="ECO:0000313" key="1">
    <source>
        <dbReference type="EnsemblMetazoa" id="OVOC1848.1"/>
    </source>
</evidence>
<dbReference type="EnsemblMetazoa" id="OVOC1848.1">
    <property type="protein sequence ID" value="OVOC1848.1"/>
    <property type="gene ID" value="WBGene00238657"/>
</dbReference>